<dbReference type="STRING" id="1392255.A0A2I1BW79"/>
<comment type="similarity">
    <text evidence="1">Belongs to the polyketide transferase af380 family.</text>
</comment>
<comment type="caution">
    <text evidence="3">The sequence shown here is derived from an EMBL/GenBank/DDBJ whole genome shotgun (WGS) entry which is preliminary data.</text>
</comment>
<gene>
    <name evidence="3" type="ORF">P174DRAFT_396337</name>
</gene>
<reference evidence="4" key="1">
    <citation type="journal article" date="2018" name="Proc. Natl. Acad. Sci. U.S.A.">
        <title>Linking secondary metabolites to gene clusters through genome sequencing of six diverse Aspergillus species.</title>
        <authorList>
            <person name="Kaerboelling I."/>
            <person name="Vesth T.C."/>
            <person name="Frisvad J.C."/>
            <person name="Nybo J.L."/>
            <person name="Theobald S."/>
            <person name="Kuo A."/>
            <person name="Bowyer P."/>
            <person name="Matsuda Y."/>
            <person name="Mondo S."/>
            <person name="Lyhne E.K."/>
            <person name="Kogle M.E."/>
            <person name="Clum A."/>
            <person name="Lipzen A."/>
            <person name="Salamov A."/>
            <person name="Ngan C.Y."/>
            <person name="Daum C."/>
            <person name="Chiniquy J."/>
            <person name="Barry K."/>
            <person name="LaButti K."/>
            <person name="Haridas S."/>
            <person name="Simmons B.A."/>
            <person name="Magnuson J.K."/>
            <person name="Mortensen U.H."/>
            <person name="Larsen T.O."/>
            <person name="Grigoriev I.V."/>
            <person name="Baker S.E."/>
            <person name="Andersen M.R."/>
        </authorList>
    </citation>
    <scope>NUCLEOTIDE SEQUENCE [LARGE SCALE GENOMIC DNA]</scope>
    <source>
        <strain evidence="4">IBT 16806</strain>
    </source>
</reference>
<dbReference type="Gene3D" id="1.10.10.800">
    <property type="match status" value="1"/>
</dbReference>
<dbReference type="InterPro" id="IPR051411">
    <property type="entry name" value="Polyketide_trans_af380"/>
</dbReference>
<dbReference type="Pfam" id="PF01738">
    <property type="entry name" value="DLH"/>
    <property type="match status" value="1"/>
</dbReference>
<dbReference type="InterPro" id="IPR002925">
    <property type="entry name" value="Dienelactn_hydro"/>
</dbReference>
<evidence type="ECO:0000259" key="2">
    <source>
        <dbReference type="Pfam" id="PF01738"/>
    </source>
</evidence>
<dbReference type="Gene3D" id="3.40.50.1820">
    <property type="entry name" value="alpha/beta hydrolase"/>
    <property type="match status" value="1"/>
</dbReference>
<dbReference type="Proteomes" id="UP000234474">
    <property type="component" value="Unassembled WGS sequence"/>
</dbReference>
<evidence type="ECO:0000313" key="3">
    <source>
        <dbReference type="EMBL" id="PKX89638.1"/>
    </source>
</evidence>
<sequence>MARPVEFFSRGIKIAGDLYLPAPSAPDRKGAAIVIGHPSGGVKEQTSALHAQRLAENGFIALAFDAAYQGASEGEPRGLEDPFQRSEDVRSAVTFLSTLEEVDKSRIGALGICASGGYVPFAAQTDLRIKAVATVSAVDAGAIAREGLKNTPFELDRATLAKGLEAAGANRIAEAKGEEVQCNPIVPDLPEGPAADEPLNEATEYYRTKRGFHPRSTNRCPVRSTDLLANFSAYHFNNLISPRPLLMIAGGEAHTLYFSKEGIDRAEEPKELFVVPGRSHMALYDHLDEHMPKLVDFMTNALCN</sequence>
<proteinExistence type="inferred from homology"/>
<dbReference type="VEuPathDB" id="FungiDB:P174DRAFT_396337"/>
<dbReference type="GO" id="GO:0016787">
    <property type="term" value="F:hydrolase activity"/>
    <property type="evidence" value="ECO:0007669"/>
    <property type="project" value="UniProtKB-KW"/>
</dbReference>
<keyword evidence="4" id="KW-1185">Reference proteome</keyword>
<dbReference type="PANTHER" id="PTHR47751:SF1">
    <property type="entry name" value="SUPERFAMILY HYDROLASE, PUTATIVE (AFU_ORTHOLOGUE AFUA_2G16580)-RELATED"/>
    <property type="match status" value="1"/>
</dbReference>
<dbReference type="AlphaFoldDB" id="A0A2I1BW79"/>
<dbReference type="SUPFAM" id="SSF53474">
    <property type="entry name" value="alpha/beta-Hydrolases"/>
    <property type="match status" value="1"/>
</dbReference>
<name>A0A2I1BW79_ASPN1</name>
<feature type="domain" description="Dienelactone hydrolase" evidence="2">
    <location>
        <begin position="19"/>
        <end position="133"/>
    </location>
</feature>
<dbReference type="OrthoDB" id="2498029at2759"/>
<dbReference type="RefSeq" id="XP_024678233.1">
    <property type="nucleotide sequence ID" value="XM_024823734.1"/>
</dbReference>
<dbReference type="OMA" id="HIQTYWK"/>
<dbReference type="EMBL" id="MSZS01000009">
    <property type="protein sequence ID" value="PKX89638.1"/>
    <property type="molecule type" value="Genomic_DNA"/>
</dbReference>
<evidence type="ECO:0000256" key="1">
    <source>
        <dbReference type="ARBA" id="ARBA00029464"/>
    </source>
</evidence>
<evidence type="ECO:0000313" key="4">
    <source>
        <dbReference type="Proteomes" id="UP000234474"/>
    </source>
</evidence>
<organism evidence="3 4">
    <name type="scientific">Aspergillus novofumigatus (strain IBT 16806)</name>
    <dbReference type="NCBI Taxonomy" id="1392255"/>
    <lineage>
        <taxon>Eukaryota</taxon>
        <taxon>Fungi</taxon>
        <taxon>Dikarya</taxon>
        <taxon>Ascomycota</taxon>
        <taxon>Pezizomycotina</taxon>
        <taxon>Eurotiomycetes</taxon>
        <taxon>Eurotiomycetidae</taxon>
        <taxon>Eurotiales</taxon>
        <taxon>Aspergillaceae</taxon>
        <taxon>Aspergillus</taxon>
        <taxon>Aspergillus subgen. Fumigati</taxon>
    </lineage>
</organism>
<protein>
    <submittedName>
        <fullName evidence="3">Alpha/beta-hydrolase</fullName>
    </submittedName>
</protein>
<dbReference type="InterPro" id="IPR029058">
    <property type="entry name" value="AB_hydrolase_fold"/>
</dbReference>
<keyword evidence="3" id="KW-0378">Hydrolase</keyword>
<dbReference type="GeneID" id="36531059"/>
<dbReference type="PANTHER" id="PTHR47751">
    <property type="entry name" value="SUPERFAMILY HYDROLASE, PUTATIVE (AFU_ORTHOLOGUE AFUA_2G16580)-RELATED"/>
    <property type="match status" value="1"/>
</dbReference>
<accession>A0A2I1BW79</accession>